<name>A0A8H5D6K0_9AGAR</name>
<keyword evidence="1" id="KW-0723">Serine/threonine-protein kinase</keyword>
<evidence type="ECO:0000256" key="4">
    <source>
        <dbReference type="ARBA" id="ARBA00022777"/>
    </source>
</evidence>
<evidence type="ECO:0000256" key="5">
    <source>
        <dbReference type="ARBA" id="ARBA00022840"/>
    </source>
</evidence>
<dbReference type="InterPro" id="IPR051175">
    <property type="entry name" value="CLK_kinases"/>
</dbReference>
<dbReference type="GO" id="GO:0004674">
    <property type="term" value="F:protein serine/threonine kinase activity"/>
    <property type="evidence" value="ECO:0007669"/>
    <property type="project" value="UniProtKB-KW"/>
</dbReference>
<keyword evidence="8" id="KW-1185">Reference proteome</keyword>
<dbReference type="PANTHER" id="PTHR45646">
    <property type="entry name" value="SERINE/THREONINE-PROTEIN KINASE DOA-RELATED"/>
    <property type="match status" value="1"/>
</dbReference>
<sequence length="212" mass="24479">MNDKTAEQDLENFETAEMTSSTAHKIDSDRIIYVSRRLVPQKYSYGLPVLCDFGEAQFGEFDYLPDIQPYQYRAPEVILDIPWDEKVDIWSVGVMAWDLLGNGNLFRTTGGPEDVQDNIYIYHLAHMIALLVPPPKDFLRRTKDRLWGWFDGDGIWKGAAEIPNSSPESTETVLQGEDKVLFLNFARKMLKWKPEERSTTKELIDDPWLNSD</sequence>
<comment type="caution">
    <text evidence="7">The sequence shown here is derived from an EMBL/GenBank/DDBJ whole genome shotgun (WGS) entry which is preliminary data.</text>
</comment>
<proteinExistence type="predicted"/>
<organism evidence="7 8">
    <name type="scientific">Leucocoprinus leucothites</name>
    <dbReference type="NCBI Taxonomy" id="201217"/>
    <lineage>
        <taxon>Eukaryota</taxon>
        <taxon>Fungi</taxon>
        <taxon>Dikarya</taxon>
        <taxon>Basidiomycota</taxon>
        <taxon>Agaricomycotina</taxon>
        <taxon>Agaricomycetes</taxon>
        <taxon>Agaricomycetidae</taxon>
        <taxon>Agaricales</taxon>
        <taxon>Agaricineae</taxon>
        <taxon>Agaricaceae</taxon>
        <taxon>Leucocoprinus</taxon>
    </lineage>
</organism>
<dbReference type="GO" id="GO:0005634">
    <property type="term" value="C:nucleus"/>
    <property type="evidence" value="ECO:0007669"/>
    <property type="project" value="TreeGrafter"/>
</dbReference>
<evidence type="ECO:0000256" key="1">
    <source>
        <dbReference type="ARBA" id="ARBA00022527"/>
    </source>
</evidence>
<evidence type="ECO:0000313" key="7">
    <source>
        <dbReference type="EMBL" id="KAF5354138.1"/>
    </source>
</evidence>
<dbReference type="OrthoDB" id="5979581at2759"/>
<protein>
    <recommendedName>
        <fullName evidence="6">Protein kinase domain-containing protein</fullName>
    </recommendedName>
</protein>
<keyword evidence="3" id="KW-0547">Nucleotide-binding</keyword>
<dbReference type="PROSITE" id="PS50011">
    <property type="entry name" value="PROTEIN_KINASE_DOM"/>
    <property type="match status" value="1"/>
</dbReference>
<evidence type="ECO:0000256" key="3">
    <source>
        <dbReference type="ARBA" id="ARBA00022741"/>
    </source>
</evidence>
<keyword evidence="2" id="KW-0808">Transferase</keyword>
<reference evidence="7 8" key="1">
    <citation type="journal article" date="2020" name="ISME J.">
        <title>Uncovering the hidden diversity of litter-decomposition mechanisms in mushroom-forming fungi.</title>
        <authorList>
            <person name="Floudas D."/>
            <person name="Bentzer J."/>
            <person name="Ahren D."/>
            <person name="Johansson T."/>
            <person name="Persson P."/>
            <person name="Tunlid A."/>
        </authorList>
    </citation>
    <scope>NUCLEOTIDE SEQUENCE [LARGE SCALE GENOMIC DNA]</scope>
    <source>
        <strain evidence="7 8">CBS 146.42</strain>
    </source>
</reference>
<dbReference type="EMBL" id="JAACJO010000009">
    <property type="protein sequence ID" value="KAF5354138.1"/>
    <property type="molecule type" value="Genomic_DNA"/>
</dbReference>
<dbReference type="SUPFAM" id="SSF56112">
    <property type="entry name" value="Protein kinase-like (PK-like)"/>
    <property type="match status" value="1"/>
</dbReference>
<dbReference type="GO" id="GO:0043484">
    <property type="term" value="P:regulation of RNA splicing"/>
    <property type="evidence" value="ECO:0007669"/>
    <property type="project" value="TreeGrafter"/>
</dbReference>
<gene>
    <name evidence="7" type="ORF">D9756_007129</name>
</gene>
<keyword evidence="4" id="KW-0418">Kinase</keyword>
<dbReference type="InterPro" id="IPR011009">
    <property type="entry name" value="Kinase-like_dom_sf"/>
</dbReference>
<dbReference type="InterPro" id="IPR000719">
    <property type="entry name" value="Prot_kinase_dom"/>
</dbReference>
<evidence type="ECO:0000313" key="8">
    <source>
        <dbReference type="Proteomes" id="UP000559027"/>
    </source>
</evidence>
<dbReference type="SMART" id="SM00220">
    <property type="entry name" value="S_TKc"/>
    <property type="match status" value="1"/>
</dbReference>
<dbReference type="GO" id="GO:0005524">
    <property type="term" value="F:ATP binding"/>
    <property type="evidence" value="ECO:0007669"/>
    <property type="project" value="UniProtKB-KW"/>
</dbReference>
<evidence type="ECO:0000259" key="6">
    <source>
        <dbReference type="PROSITE" id="PS50011"/>
    </source>
</evidence>
<feature type="domain" description="Protein kinase" evidence="6">
    <location>
        <begin position="1"/>
        <end position="209"/>
    </location>
</feature>
<keyword evidence="5" id="KW-0067">ATP-binding</keyword>
<dbReference type="Pfam" id="PF00069">
    <property type="entry name" value="Pkinase"/>
    <property type="match status" value="1"/>
</dbReference>
<accession>A0A8H5D6K0</accession>
<dbReference type="AlphaFoldDB" id="A0A8H5D6K0"/>
<dbReference type="Gene3D" id="1.10.510.10">
    <property type="entry name" value="Transferase(Phosphotransferase) domain 1"/>
    <property type="match status" value="1"/>
</dbReference>
<dbReference type="PANTHER" id="PTHR45646:SF11">
    <property type="entry name" value="SERINE_THREONINE-PROTEIN KINASE DOA"/>
    <property type="match status" value="1"/>
</dbReference>
<dbReference type="Proteomes" id="UP000559027">
    <property type="component" value="Unassembled WGS sequence"/>
</dbReference>
<evidence type="ECO:0000256" key="2">
    <source>
        <dbReference type="ARBA" id="ARBA00022679"/>
    </source>
</evidence>